<sequence>MSESFSFAEHSVGHQSPEQTLLILTYELGKLIEYNHKARIYGETAYYSDANQQKEMSDLISMARYYCEMKGWDFSALTQYGEECYLERMEDIRKHGLSSGRS</sequence>
<reference evidence="1" key="1">
    <citation type="journal article" date="2015" name="Nature">
        <title>Complex archaea that bridge the gap between prokaryotes and eukaryotes.</title>
        <authorList>
            <person name="Spang A."/>
            <person name="Saw J.H."/>
            <person name="Jorgensen S.L."/>
            <person name="Zaremba-Niedzwiedzka K."/>
            <person name="Martijn J."/>
            <person name="Lind A.E."/>
            <person name="van Eijk R."/>
            <person name="Schleper C."/>
            <person name="Guy L."/>
            <person name="Ettema T.J."/>
        </authorList>
    </citation>
    <scope>NUCLEOTIDE SEQUENCE</scope>
</reference>
<evidence type="ECO:0000313" key="1">
    <source>
        <dbReference type="EMBL" id="KKN62601.1"/>
    </source>
</evidence>
<dbReference type="EMBL" id="LAZR01000618">
    <property type="protein sequence ID" value="KKN62601.1"/>
    <property type="molecule type" value="Genomic_DNA"/>
</dbReference>
<accession>A0A0F9UN20</accession>
<dbReference type="AlphaFoldDB" id="A0A0F9UN20"/>
<proteinExistence type="predicted"/>
<name>A0A0F9UN20_9ZZZZ</name>
<protein>
    <submittedName>
        <fullName evidence="1">Uncharacterized protein</fullName>
    </submittedName>
</protein>
<gene>
    <name evidence="1" type="ORF">LCGC14_0510120</name>
</gene>
<comment type="caution">
    <text evidence="1">The sequence shown here is derived from an EMBL/GenBank/DDBJ whole genome shotgun (WGS) entry which is preliminary data.</text>
</comment>
<organism evidence="1">
    <name type="scientific">marine sediment metagenome</name>
    <dbReference type="NCBI Taxonomy" id="412755"/>
    <lineage>
        <taxon>unclassified sequences</taxon>
        <taxon>metagenomes</taxon>
        <taxon>ecological metagenomes</taxon>
    </lineage>
</organism>